<feature type="domain" description="NAD-dependent epimerase/dehydratase" evidence="3">
    <location>
        <begin position="8"/>
        <end position="216"/>
    </location>
</feature>
<reference evidence="4 5" key="1">
    <citation type="submission" date="2022-12" db="EMBL/GenBank/DDBJ databases">
        <title>Sphingomonas abieness sp. nov., an endophytic bacterium isolated from Abies koreana.</title>
        <authorList>
            <person name="Jiang L."/>
            <person name="Lee J."/>
        </authorList>
    </citation>
    <scope>NUCLEOTIDE SEQUENCE [LARGE SCALE GENOMIC DNA]</scope>
    <source>
        <strain evidence="5">PAMB 00755</strain>
    </source>
</reference>
<proteinExistence type="inferred from homology"/>
<dbReference type="Proteomes" id="UP001210865">
    <property type="component" value="Chromosome"/>
</dbReference>
<comment type="similarity">
    <text evidence="2">Belongs to the NAD(P)-dependent epimerase/dehydratase family.</text>
</comment>
<dbReference type="Pfam" id="PF01370">
    <property type="entry name" value="Epimerase"/>
    <property type="match status" value="1"/>
</dbReference>
<keyword evidence="4" id="KW-0456">Lyase</keyword>
<dbReference type="PANTHER" id="PTHR43000">
    <property type="entry name" value="DTDP-D-GLUCOSE 4,6-DEHYDRATASE-RELATED"/>
    <property type="match status" value="1"/>
</dbReference>
<comment type="pathway">
    <text evidence="1">Bacterial outer membrane biogenesis; LPS O-antigen biosynthesis.</text>
</comment>
<gene>
    <name evidence="4" type="ORF">PBT88_20245</name>
</gene>
<dbReference type="RefSeq" id="WP_270077079.1">
    <property type="nucleotide sequence ID" value="NZ_CP115174.1"/>
</dbReference>
<name>A0ABY7NLL3_9SPHN</name>
<keyword evidence="5" id="KW-1185">Reference proteome</keyword>
<dbReference type="InterPro" id="IPR001509">
    <property type="entry name" value="Epimerase_deHydtase"/>
</dbReference>
<dbReference type="SUPFAM" id="SSF51735">
    <property type="entry name" value="NAD(P)-binding Rossmann-fold domains"/>
    <property type="match status" value="1"/>
</dbReference>
<accession>A0ABY7NLL3</accession>
<dbReference type="EMBL" id="CP115174">
    <property type="protein sequence ID" value="WBO22435.1"/>
    <property type="molecule type" value="Genomic_DNA"/>
</dbReference>
<evidence type="ECO:0000256" key="2">
    <source>
        <dbReference type="ARBA" id="ARBA00007637"/>
    </source>
</evidence>
<evidence type="ECO:0000313" key="4">
    <source>
        <dbReference type="EMBL" id="WBO22435.1"/>
    </source>
</evidence>
<dbReference type="Gene3D" id="3.90.25.10">
    <property type="entry name" value="UDP-galactose 4-epimerase, domain 1"/>
    <property type="match status" value="1"/>
</dbReference>
<dbReference type="InterPro" id="IPR036291">
    <property type="entry name" value="NAD(P)-bd_dom_sf"/>
</dbReference>
<evidence type="ECO:0000259" key="3">
    <source>
        <dbReference type="Pfam" id="PF01370"/>
    </source>
</evidence>
<evidence type="ECO:0000313" key="5">
    <source>
        <dbReference type="Proteomes" id="UP001210865"/>
    </source>
</evidence>
<organism evidence="4 5">
    <name type="scientific">Sphingomonas abietis</name>
    <dbReference type="NCBI Taxonomy" id="3012344"/>
    <lineage>
        <taxon>Bacteria</taxon>
        <taxon>Pseudomonadati</taxon>
        <taxon>Pseudomonadota</taxon>
        <taxon>Alphaproteobacteria</taxon>
        <taxon>Sphingomonadales</taxon>
        <taxon>Sphingomonadaceae</taxon>
        <taxon>Sphingomonas</taxon>
    </lineage>
</organism>
<dbReference type="Gene3D" id="3.40.50.720">
    <property type="entry name" value="NAD(P)-binding Rossmann-like Domain"/>
    <property type="match status" value="1"/>
</dbReference>
<sequence length="288" mass="31087">MVVLMRVALTGATGFTGRSVSAALEAAGATPVVLRVDLRDQSAVERAVDALDFDRVIHLAGHAFVNAADWQSFYAVNQLGTLNLLEAVARKAPGARCILASSAQVYGPKAEGLIAEGAPTNPTNHYAISKRAMEQGADLWRDRLDIVVTRPFNYTGVGQDTQYLIPKIVDHFRRRADVIELGNTWVRRDFGDVRSVADACVRLALAADVPPVVNVATGAVSSIGDILEQLTAISGHHIKVKVNQALVRKGDVEVLGGDATLLRDTLPDWRPRAISDILRWMYEAGASE</sequence>
<dbReference type="GO" id="GO:0008446">
    <property type="term" value="F:GDP-mannose 4,6-dehydratase activity"/>
    <property type="evidence" value="ECO:0007669"/>
    <property type="project" value="UniProtKB-EC"/>
</dbReference>
<evidence type="ECO:0000256" key="1">
    <source>
        <dbReference type="ARBA" id="ARBA00005125"/>
    </source>
</evidence>
<protein>
    <submittedName>
        <fullName evidence="4">GDP-mannose 4,6-dehydratase</fullName>
        <ecNumber evidence="4">4.2.1.47</ecNumber>
    </submittedName>
</protein>
<dbReference type="EC" id="4.2.1.47" evidence="4"/>